<dbReference type="FunFam" id="3.30.1330.20:FF:000001">
    <property type="entry name" value="Tubulin alpha chain"/>
    <property type="match status" value="1"/>
</dbReference>
<evidence type="ECO:0000313" key="15">
    <source>
        <dbReference type="Proteomes" id="UP000034805"/>
    </source>
</evidence>
<comment type="cofactor">
    <cofactor evidence="1">
        <name>Mg(2+)</name>
        <dbReference type="ChEBI" id="CHEBI:18420"/>
    </cofactor>
</comment>
<keyword evidence="7" id="KW-0378">Hydrolase</keyword>
<evidence type="ECO:0000313" key="14">
    <source>
        <dbReference type="EMBL" id="KPP70716.1"/>
    </source>
</evidence>
<dbReference type="GO" id="GO:0005874">
    <property type="term" value="C:microtubule"/>
    <property type="evidence" value="ECO:0007669"/>
    <property type="project" value="UniProtKB-KW"/>
</dbReference>
<dbReference type="STRING" id="113540.ENSSFOP00015008941"/>
<dbReference type="GO" id="GO:0005525">
    <property type="term" value="F:GTP binding"/>
    <property type="evidence" value="ECO:0007669"/>
    <property type="project" value="UniProtKB-UniRule"/>
</dbReference>
<comment type="caution">
    <text evidence="14">The sequence shown here is derived from an EMBL/GenBank/DDBJ whole genome shotgun (WGS) entry which is preliminary data.</text>
</comment>
<dbReference type="GO" id="GO:0016787">
    <property type="term" value="F:hydrolase activity"/>
    <property type="evidence" value="ECO:0007669"/>
    <property type="project" value="UniProtKB-KW"/>
</dbReference>
<evidence type="ECO:0000256" key="5">
    <source>
        <dbReference type="ARBA" id="ARBA00022701"/>
    </source>
</evidence>
<comment type="similarity">
    <text evidence="3 11">Belongs to the tubulin family.</text>
</comment>
<keyword evidence="8 11" id="KW-0342">GTP-binding</keyword>
<reference evidence="14 15" key="1">
    <citation type="submission" date="2015-08" db="EMBL/GenBank/DDBJ databases">
        <title>The genome of the Asian arowana (Scleropages formosus).</title>
        <authorList>
            <person name="Tan M.H."/>
            <person name="Gan H.M."/>
            <person name="Croft L.J."/>
            <person name="Austin C.M."/>
        </authorList>
    </citation>
    <scope>NUCLEOTIDE SEQUENCE [LARGE SCALE GENOMIC DNA]</scope>
    <source>
        <strain evidence="14">Aro1</strain>
    </source>
</reference>
<evidence type="ECO:0000256" key="4">
    <source>
        <dbReference type="ARBA" id="ARBA00022490"/>
    </source>
</evidence>
<dbReference type="GO" id="GO:0005200">
    <property type="term" value="F:structural constituent of cytoskeleton"/>
    <property type="evidence" value="ECO:0007669"/>
    <property type="project" value="InterPro"/>
</dbReference>
<dbReference type="FunFam" id="3.40.50.1440:FF:000002">
    <property type="entry name" value="Tubulin alpha chain"/>
    <property type="match status" value="1"/>
</dbReference>
<dbReference type="GO" id="GO:0007017">
    <property type="term" value="P:microtubule-based process"/>
    <property type="evidence" value="ECO:0007669"/>
    <property type="project" value="InterPro"/>
</dbReference>
<sequence>MGISRQGSSGPVARECISVHVGQAGVQMGNACWELYCLEHGIQPDGLMPTQKQDKRHDDSFTTFFSETGTGKYVPRAIFVDLEPTVIDEVRSGSYRQLFHPEQLISGKEDAANNYARGHYTIGKEVIDSVLDRIRKLTDQCTGLQGFLVFHSFGGGTGSGFTSLLMERLSVDFGKKSKLEFAIYPAPQVSTAVVEPYNSILTTHTTLEHSDCAFMVDNEAIYDICRRNLDIERPTYTNLNRLISQIVSSITASLRFDGALNVDLTEFQTNLVPYPRIHFPLATYAPVISAEKAYHEQLSVADITNACFEPANQMVKNLDIERPTYTNLNRLISQIVSSITASLRFDGALNVDLTEFQTNLVPYPRIHFPLATYAPVISAEKAYHEQLSVADITNACFEPANQMVKCDPRHGKYMACCLLYRGDVVPKDVNVAIASIKTKRSIQFVDWCPTGFKVGINYQPPTAVPGGDLAKVQRAVCMLSNTTAIAEAWARLDHKFDLMYAKRAFVHWYVGEGMEEGEFSEAREDMAALEKDYEEVGIDSFEENEEGEEY</sequence>
<evidence type="ECO:0000256" key="3">
    <source>
        <dbReference type="ARBA" id="ARBA00009636"/>
    </source>
</evidence>
<proteinExistence type="inferred from homology"/>
<dbReference type="InterPro" id="IPR003008">
    <property type="entry name" value="Tubulin_FtsZ_GTPase"/>
</dbReference>
<dbReference type="SUPFAM" id="SSF52490">
    <property type="entry name" value="Tubulin nucleotide-binding domain-like"/>
    <property type="match status" value="2"/>
</dbReference>
<dbReference type="Gene3D" id="3.40.50.1440">
    <property type="entry name" value="Tubulin/FtsZ, GTPase domain"/>
    <property type="match status" value="2"/>
</dbReference>
<dbReference type="FunFam" id="3.30.1330.20:FF:000022">
    <property type="entry name" value="Tubulin alpha chain"/>
    <property type="match status" value="1"/>
</dbReference>
<evidence type="ECO:0000256" key="11">
    <source>
        <dbReference type="RuleBase" id="RU000352"/>
    </source>
</evidence>
<comment type="subcellular location">
    <subcellularLocation>
        <location evidence="2">Cytoplasm</location>
        <location evidence="2">Cytoskeleton</location>
    </subcellularLocation>
</comment>
<dbReference type="InterPro" id="IPR037103">
    <property type="entry name" value="Tubulin/FtsZ-like_C"/>
</dbReference>
<evidence type="ECO:0000256" key="9">
    <source>
        <dbReference type="ARBA" id="ARBA00023212"/>
    </source>
</evidence>
<dbReference type="PROSITE" id="PS00227">
    <property type="entry name" value="TUBULIN"/>
    <property type="match status" value="1"/>
</dbReference>
<dbReference type="InterPro" id="IPR008280">
    <property type="entry name" value="Tub_FtsZ_C"/>
</dbReference>
<accession>A0A0P7V752</accession>
<evidence type="ECO:0000256" key="6">
    <source>
        <dbReference type="ARBA" id="ARBA00022741"/>
    </source>
</evidence>
<organism evidence="14 15">
    <name type="scientific">Scleropages formosus</name>
    <name type="common">Asian bonytongue</name>
    <name type="synonym">Osteoglossum formosum</name>
    <dbReference type="NCBI Taxonomy" id="113540"/>
    <lineage>
        <taxon>Eukaryota</taxon>
        <taxon>Metazoa</taxon>
        <taxon>Chordata</taxon>
        <taxon>Craniata</taxon>
        <taxon>Vertebrata</taxon>
        <taxon>Euteleostomi</taxon>
        <taxon>Actinopterygii</taxon>
        <taxon>Neopterygii</taxon>
        <taxon>Teleostei</taxon>
        <taxon>Osteoglossocephala</taxon>
        <taxon>Osteoglossomorpha</taxon>
        <taxon>Osteoglossiformes</taxon>
        <taxon>Osteoglossidae</taxon>
        <taxon>Scleropages</taxon>
    </lineage>
</organism>
<name>A0A0P7V752_SCLFO</name>
<dbReference type="PANTHER" id="PTHR11588">
    <property type="entry name" value="TUBULIN"/>
    <property type="match status" value="1"/>
</dbReference>
<dbReference type="CDD" id="cd02186">
    <property type="entry name" value="alpha_tubulin"/>
    <property type="match status" value="1"/>
</dbReference>
<evidence type="ECO:0000259" key="13">
    <source>
        <dbReference type="SMART" id="SM00865"/>
    </source>
</evidence>
<dbReference type="SMART" id="SM00864">
    <property type="entry name" value="Tubulin"/>
    <property type="match status" value="1"/>
</dbReference>
<dbReference type="Pfam" id="PF00091">
    <property type="entry name" value="Tubulin"/>
    <property type="match status" value="1"/>
</dbReference>
<evidence type="ECO:0000256" key="7">
    <source>
        <dbReference type="ARBA" id="ARBA00022801"/>
    </source>
</evidence>
<dbReference type="AlphaFoldDB" id="A0A0P7V752"/>
<comment type="function">
    <text evidence="11">Tubulin is the major constituent of microtubules, a cylinder consisting of laterally associated linear protofilaments composed of alpha- and beta-tubulin heterodimers. Microtubules grow by the addition of GTP-tubulin dimers to the microtubule end, where a stabilizing cap forms. Below the cap, tubulin dimers are in GDP-bound state, owing to GTPase activity of alpha-tubulin.</text>
</comment>
<evidence type="ECO:0000256" key="2">
    <source>
        <dbReference type="ARBA" id="ARBA00004245"/>
    </source>
</evidence>
<dbReference type="EMBL" id="JARO02003330">
    <property type="protein sequence ID" value="KPP70716.1"/>
    <property type="molecule type" value="Genomic_DNA"/>
</dbReference>
<dbReference type="PRINTS" id="PR01161">
    <property type="entry name" value="TUBULIN"/>
</dbReference>
<feature type="domain" description="Tubulin/FtsZ GTPase" evidence="12">
    <location>
        <begin position="61"/>
        <end position="258"/>
    </location>
</feature>
<dbReference type="SUPFAM" id="SSF55307">
    <property type="entry name" value="Tubulin C-terminal domain-like"/>
    <property type="match status" value="2"/>
</dbReference>
<evidence type="ECO:0000256" key="1">
    <source>
        <dbReference type="ARBA" id="ARBA00001946"/>
    </source>
</evidence>
<dbReference type="FunFam" id="1.10.287.600:FF:000005">
    <property type="entry name" value="Tubulin alpha chain"/>
    <property type="match status" value="1"/>
</dbReference>
<dbReference type="InterPro" id="IPR002452">
    <property type="entry name" value="Alpha_tubulin"/>
</dbReference>
<dbReference type="InterPro" id="IPR000217">
    <property type="entry name" value="Tubulin"/>
</dbReference>
<feature type="domain" description="Tubulin/FtsZ 2-layer sandwich" evidence="13">
    <location>
        <begin position="349"/>
        <end position="494"/>
    </location>
</feature>
<dbReference type="InterPro" id="IPR023123">
    <property type="entry name" value="Tubulin_C"/>
</dbReference>
<dbReference type="Gene3D" id="3.30.1330.20">
    <property type="entry name" value="Tubulin/FtsZ, C-terminal domain"/>
    <property type="match status" value="1"/>
</dbReference>
<dbReference type="InterPro" id="IPR018316">
    <property type="entry name" value="Tubulin/FtsZ_2-layer-sand-dom"/>
</dbReference>
<dbReference type="PRINTS" id="PR01162">
    <property type="entry name" value="ALPHATUBULIN"/>
</dbReference>
<keyword evidence="5 11" id="KW-0493">Microtubule</keyword>
<dbReference type="InterPro" id="IPR036525">
    <property type="entry name" value="Tubulin/FtsZ_GTPase_sf"/>
</dbReference>
<dbReference type="Proteomes" id="UP000034805">
    <property type="component" value="Unassembled WGS sequence"/>
</dbReference>
<gene>
    <name evidence="14" type="ORF">Z043_110435</name>
</gene>
<keyword evidence="9" id="KW-0206">Cytoskeleton</keyword>
<keyword evidence="6 11" id="KW-0547">Nucleotide-binding</keyword>
<dbReference type="Gene3D" id="1.10.287.600">
    <property type="entry name" value="Helix hairpin bin"/>
    <property type="match status" value="1"/>
</dbReference>
<evidence type="ECO:0000256" key="8">
    <source>
        <dbReference type="ARBA" id="ARBA00023134"/>
    </source>
</evidence>
<protein>
    <recommendedName>
        <fullName evidence="11">Tubulin alpha chain</fullName>
    </recommendedName>
</protein>
<dbReference type="Pfam" id="PF03953">
    <property type="entry name" value="Tubulin_C"/>
    <property type="match status" value="2"/>
</dbReference>
<evidence type="ECO:0000259" key="12">
    <source>
        <dbReference type="SMART" id="SM00864"/>
    </source>
</evidence>
<keyword evidence="4" id="KW-0963">Cytoplasm</keyword>
<feature type="domain" description="Tubulin/FtsZ 2-layer sandwich" evidence="13">
    <location>
        <begin position="260"/>
        <end position="348"/>
    </location>
</feature>
<dbReference type="InterPro" id="IPR017975">
    <property type="entry name" value="Tubulin_CS"/>
</dbReference>
<comment type="subunit">
    <text evidence="11">Dimer of alpha and beta chains. A typical microtubule is a hollow water-filled tube with an outer diameter of 25 nm and an inner diameter of 15 nM. Alpha-beta heterodimers associate head-to-tail to form protofilaments running lengthwise along the microtubule wall with the beta-tubulin subunit facing the microtubule plus end conferring a structural polarity. Microtubules usually have 13 protofilaments but different protofilament numbers can be found in some organisms and specialized cells.</text>
</comment>
<comment type="catalytic activity">
    <reaction evidence="10">
        <text>GTP + H2O = GDP + phosphate + H(+)</text>
        <dbReference type="Rhea" id="RHEA:19669"/>
        <dbReference type="ChEBI" id="CHEBI:15377"/>
        <dbReference type="ChEBI" id="CHEBI:15378"/>
        <dbReference type="ChEBI" id="CHEBI:37565"/>
        <dbReference type="ChEBI" id="CHEBI:43474"/>
        <dbReference type="ChEBI" id="CHEBI:58189"/>
    </reaction>
    <physiologicalReaction direction="left-to-right" evidence="10">
        <dbReference type="Rhea" id="RHEA:19670"/>
    </physiologicalReaction>
</comment>
<dbReference type="SMART" id="SM00865">
    <property type="entry name" value="Tubulin_C"/>
    <property type="match status" value="2"/>
</dbReference>
<evidence type="ECO:0000256" key="10">
    <source>
        <dbReference type="ARBA" id="ARBA00049117"/>
    </source>
</evidence>